<evidence type="ECO:0000313" key="3">
    <source>
        <dbReference type="EMBL" id="OGG45767.1"/>
    </source>
</evidence>
<dbReference type="Proteomes" id="UP000178606">
    <property type="component" value="Unassembled WGS sequence"/>
</dbReference>
<protein>
    <submittedName>
        <fullName evidence="3">Uncharacterized protein</fullName>
    </submittedName>
</protein>
<organism evidence="3 4">
    <name type="scientific">Handelsmanbacteria sp. (strain RIFCSPLOWO2_12_FULL_64_10)</name>
    <dbReference type="NCBI Taxonomy" id="1817868"/>
    <lineage>
        <taxon>Bacteria</taxon>
        <taxon>Candidatus Handelsmaniibacteriota</taxon>
    </lineage>
</organism>
<feature type="chain" id="PRO_5009523263" evidence="2">
    <location>
        <begin position="22"/>
        <end position="129"/>
    </location>
</feature>
<feature type="signal peptide" evidence="2">
    <location>
        <begin position="1"/>
        <end position="21"/>
    </location>
</feature>
<dbReference type="EMBL" id="MFKF01000366">
    <property type="protein sequence ID" value="OGG45767.1"/>
    <property type="molecule type" value="Genomic_DNA"/>
</dbReference>
<keyword evidence="2" id="KW-0732">Signal</keyword>
<evidence type="ECO:0000313" key="4">
    <source>
        <dbReference type="Proteomes" id="UP000178606"/>
    </source>
</evidence>
<reference evidence="3 4" key="1">
    <citation type="journal article" date="2016" name="Nat. Commun.">
        <title>Thousands of microbial genomes shed light on interconnected biogeochemical processes in an aquifer system.</title>
        <authorList>
            <person name="Anantharaman K."/>
            <person name="Brown C.T."/>
            <person name="Hug L.A."/>
            <person name="Sharon I."/>
            <person name="Castelle C.J."/>
            <person name="Probst A.J."/>
            <person name="Thomas B.C."/>
            <person name="Singh A."/>
            <person name="Wilkins M.J."/>
            <person name="Karaoz U."/>
            <person name="Brodie E.L."/>
            <person name="Williams K.H."/>
            <person name="Hubbard S.S."/>
            <person name="Banfield J.F."/>
        </authorList>
    </citation>
    <scope>NUCLEOTIDE SEQUENCE [LARGE SCALE GENOMIC DNA]</scope>
    <source>
        <strain evidence="4">RIFCSPLOWO2_12_FULL_64_10</strain>
    </source>
</reference>
<sequence length="129" mass="14496">MKITPLWILLIALLHAGCASSGRGVREESPAPEWSERARPGDAAWEEAVHRAYERRLDAPGNPIRKAGGAPERMSSRAFRRWAARHDNRVTAWERRQAGVVARRFGITPEEVIRISCAVAARRFTEGVR</sequence>
<evidence type="ECO:0000256" key="1">
    <source>
        <dbReference type="SAM" id="MobiDB-lite"/>
    </source>
</evidence>
<feature type="compositionally biased region" description="Basic and acidic residues" evidence="1">
    <location>
        <begin position="24"/>
        <end position="40"/>
    </location>
</feature>
<comment type="caution">
    <text evidence="3">The sequence shown here is derived from an EMBL/GenBank/DDBJ whole genome shotgun (WGS) entry which is preliminary data.</text>
</comment>
<evidence type="ECO:0000256" key="2">
    <source>
        <dbReference type="SAM" id="SignalP"/>
    </source>
</evidence>
<proteinExistence type="predicted"/>
<feature type="region of interest" description="Disordered" evidence="1">
    <location>
        <begin position="22"/>
        <end position="42"/>
    </location>
</feature>
<accession>A0A1F6CA10</accession>
<gene>
    <name evidence="3" type="ORF">A3F84_12255</name>
</gene>
<name>A0A1F6CA10_HANXR</name>
<dbReference type="AlphaFoldDB" id="A0A1F6CA10"/>